<dbReference type="CDD" id="cd06170">
    <property type="entry name" value="LuxR_C_like"/>
    <property type="match status" value="1"/>
</dbReference>
<dbReference type="RefSeq" id="WP_319966736.1">
    <property type="nucleotide sequence ID" value="NZ_JAXAVW010000012.1"/>
</dbReference>
<keyword evidence="1" id="KW-0805">Transcription regulation</keyword>
<evidence type="ECO:0000256" key="3">
    <source>
        <dbReference type="ARBA" id="ARBA00023163"/>
    </source>
</evidence>
<reference evidence="5 6" key="2">
    <citation type="submission" date="2023-11" db="EMBL/GenBank/DDBJ databases">
        <authorList>
            <person name="Lara A.C."/>
            <person name="Chronakova A."/>
        </authorList>
    </citation>
    <scope>NUCLEOTIDE SEQUENCE [LARGE SCALE GENOMIC DNA]</scope>
    <source>
        <strain evidence="5 6">BCCO 10_0856</strain>
    </source>
</reference>
<accession>A0ABU4T0K0</accession>
<keyword evidence="2" id="KW-0238">DNA-binding</keyword>
<evidence type="ECO:0000259" key="4">
    <source>
        <dbReference type="PROSITE" id="PS50043"/>
    </source>
</evidence>
<evidence type="ECO:0000256" key="1">
    <source>
        <dbReference type="ARBA" id="ARBA00023015"/>
    </source>
</evidence>
<name>A0ABU4T0K0_9PSEU</name>
<sequence>MFAASSSNAFGAIAMSSKVTATQLVEVLVHEVQHSKLHALVDVVDRTTRDTGSVYAPWRGDPRGLIGLLHRIYAFTAVVEFWHLQRDLVPPSEVRSCLALLRAAPQPGACCRRLVARRHEAHRSRTSVRGSRLGAVVRVARRQRSRTIWPRPSPTCWPSTAGVADAGQQDLLPATWAVAGGQAMFGMGVAQRLLALVKAARPGGGVFPELTAREHEVLELMARGQSNAEIARRLVVSEETVRNNVSTILTKLHATHRAQAVGRARDAGMGSPNPT</sequence>
<dbReference type="InterPro" id="IPR026337">
    <property type="entry name" value="AKG_HExxH"/>
</dbReference>
<dbReference type="InterPro" id="IPR036388">
    <property type="entry name" value="WH-like_DNA-bd_sf"/>
</dbReference>
<feature type="domain" description="HTH luxR-type" evidence="4">
    <location>
        <begin position="203"/>
        <end position="268"/>
    </location>
</feature>
<protein>
    <submittedName>
        <fullName evidence="5">HEXXH motif-containing putative peptide modification protein</fullName>
    </submittedName>
</protein>
<organism evidence="5 6">
    <name type="scientific">Lentzea miocenica</name>
    <dbReference type="NCBI Taxonomy" id="3095431"/>
    <lineage>
        <taxon>Bacteria</taxon>
        <taxon>Bacillati</taxon>
        <taxon>Actinomycetota</taxon>
        <taxon>Actinomycetes</taxon>
        <taxon>Pseudonocardiales</taxon>
        <taxon>Pseudonocardiaceae</taxon>
        <taxon>Lentzea</taxon>
    </lineage>
</organism>
<comment type="caution">
    <text evidence="5">The sequence shown here is derived from an EMBL/GenBank/DDBJ whole genome shotgun (WGS) entry which is preliminary data.</text>
</comment>
<dbReference type="PANTHER" id="PTHR44688:SF16">
    <property type="entry name" value="DNA-BINDING TRANSCRIPTIONAL ACTIVATOR DEVR_DOSR"/>
    <property type="match status" value="1"/>
</dbReference>
<dbReference type="InterPro" id="IPR000792">
    <property type="entry name" value="Tscrpt_reg_LuxR_C"/>
</dbReference>
<dbReference type="Gene3D" id="1.10.10.10">
    <property type="entry name" value="Winged helix-like DNA-binding domain superfamily/Winged helix DNA-binding domain"/>
    <property type="match status" value="1"/>
</dbReference>
<keyword evidence="6" id="KW-1185">Reference proteome</keyword>
<dbReference type="SMART" id="SM00421">
    <property type="entry name" value="HTH_LUXR"/>
    <property type="match status" value="1"/>
</dbReference>
<proteinExistence type="predicted"/>
<dbReference type="EMBL" id="JAXAVW010000012">
    <property type="protein sequence ID" value="MDX8031679.1"/>
    <property type="molecule type" value="Genomic_DNA"/>
</dbReference>
<dbReference type="Proteomes" id="UP001285521">
    <property type="component" value="Unassembled WGS sequence"/>
</dbReference>
<evidence type="ECO:0000313" key="5">
    <source>
        <dbReference type="EMBL" id="MDX8031679.1"/>
    </source>
</evidence>
<dbReference type="InterPro" id="IPR016032">
    <property type="entry name" value="Sig_transdc_resp-reg_C-effctor"/>
</dbReference>
<dbReference type="PROSITE" id="PS50043">
    <property type="entry name" value="HTH_LUXR_2"/>
    <property type="match status" value="1"/>
</dbReference>
<keyword evidence="3" id="KW-0804">Transcription</keyword>
<evidence type="ECO:0000313" key="6">
    <source>
        <dbReference type="Proteomes" id="UP001285521"/>
    </source>
</evidence>
<dbReference type="SUPFAM" id="SSF46894">
    <property type="entry name" value="C-terminal effector domain of the bipartite response regulators"/>
    <property type="match status" value="1"/>
</dbReference>
<gene>
    <name evidence="5" type="ORF">SK803_15750</name>
</gene>
<dbReference type="PANTHER" id="PTHR44688">
    <property type="entry name" value="DNA-BINDING TRANSCRIPTIONAL ACTIVATOR DEVR_DOSR"/>
    <property type="match status" value="1"/>
</dbReference>
<reference evidence="5 6" key="1">
    <citation type="submission" date="2023-11" db="EMBL/GenBank/DDBJ databases">
        <title>Lentzea sokolovensis, sp. nov., Lentzea kristufkii, sp. nov., and Lentzea miocenensis, sp. nov., rare actinobacteria from Sokolov Coal Basin, Miocene lacustrine sediment, Czech Republic.</title>
        <authorList>
            <person name="Lara A."/>
            <person name="Kotroba L."/>
            <person name="Nouioui I."/>
            <person name="Neumann-Schaal M."/>
            <person name="Mast Y."/>
            <person name="Chronakova A."/>
        </authorList>
    </citation>
    <scope>NUCLEOTIDE SEQUENCE [LARGE SCALE GENOMIC DNA]</scope>
    <source>
        <strain evidence="5 6">BCCO 10_0856</strain>
    </source>
</reference>
<dbReference type="PRINTS" id="PR00038">
    <property type="entry name" value="HTHLUXR"/>
</dbReference>
<dbReference type="Pfam" id="PF00196">
    <property type="entry name" value="GerE"/>
    <property type="match status" value="1"/>
</dbReference>
<evidence type="ECO:0000256" key="2">
    <source>
        <dbReference type="ARBA" id="ARBA00023125"/>
    </source>
</evidence>
<dbReference type="NCBIfam" id="TIGR04267">
    <property type="entry name" value="mod_HExxH"/>
    <property type="match status" value="1"/>
</dbReference>